<proteinExistence type="predicted"/>
<sequence>MKKLILLGLLLSSSQIAMAVNWVYIGQNNRSLLGMSQNGEIVYGTYHSYIDKDSVLIKKMPNGNPYISVWTNTRYPKPFLGIQGYEMEAYQFKSLIYFDCNNRSVATGYMSAYDKGGNLITPNSLDFIMRNNNRLKSDFIPNDWEKVVPDTITERELNTVCSWIK</sequence>
<dbReference type="InterPro" id="IPR031939">
    <property type="entry name" value="Adhesin_E-like"/>
</dbReference>
<reference evidence="4 6" key="3">
    <citation type="submission" date="2018-06" db="EMBL/GenBank/DDBJ databases">
        <authorList>
            <consortium name="Pathogen Informatics"/>
            <person name="Doyle S."/>
        </authorList>
    </citation>
    <scope>NUCLEOTIDE SEQUENCE [LARGE SCALE GENOMIC DNA]</scope>
    <source>
        <strain evidence="4 6">NCTC7911</strain>
    </source>
</reference>
<reference evidence="5" key="1">
    <citation type="submission" date="2017-03" db="EMBL/GenBank/DDBJ databases">
        <title>Draft genome sequence of Moraxella equi CCUG 4950T type strain.</title>
        <authorList>
            <person name="Salva-Serra F."/>
            <person name="Engstrom-Jakobsson H."/>
            <person name="Thorell K."/>
            <person name="Jaen-Luchoro D."/>
            <person name="Gonzales-Siles L."/>
            <person name="Karlsson R."/>
            <person name="Yazdan S."/>
            <person name="Boulund F."/>
            <person name="Johnning A."/>
            <person name="Engstrand L."/>
            <person name="Kristiansson E."/>
            <person name="Moore E."/>
        </authorList>
    </citation>
    <scope>NUCLEOTIDE SEQUENCE [LARGE SCALE GENOMIC DNA]</scope>
    <source>
        <strain evidence="5">CCUG 4441</strain>
    </source>
</reference>
<gene>
    <name evidence="3" type="ORF">B5J94_12960</name>
    <name evidence="4" type="ORF">NCTC7911_02539</name>
</gene>
<dbReference type="Proteomes" id="UP000254107">
    <property type="component" value="Unassembled WGS sequence"/>
</dbReference>
<reference evidence="3" key="2">
    <citation type="submission" date="2017-03" db="EMBL/GenBank/DDBJ databases">
        <authorList>
            <person name="Afonso C.L."/>
            <person name="Miller P.J."/>
            <person name="Scott M.A."/>
            <person name="Spackman E."/>
            <person name="Goraichik I."/>
            <person name="Dimitrov K.M."/>
            <person name="Suarez D.L."/>
            <person name="Swayne D.E."/>
        </authorList>
    </citation>
    <scope>NUCLEOTIDE SEQUENCE</scope>
    <source>
        <strain evidence="3">CCUG 4441</strain>
    </source>
</reference>
<dbReference type="AlphaFoldDB" id="A0A1V4GLL1"/>
<dbReference type="EMBL" id="MXAN01000109">
    <property type="protein sequence ID" value="OPH33513.1"/>
    <property type="molecule type" value="Genomic_DNA"/>
</dbReference>
<dbReference type="RefSeq" id="WP_062500301.1">
    <property type="nucleotide sequence ID" value="NZ_MXAN01000109.1"/>
</dbReference>
<keyword evidence="6" id="KW-1185">Reference proteome</keyword>
<dbReference type="GeneID" id="302271041"/>
<evidence type="ECO:0000313" key="4">
    <source>
        <dbReference type="EMBL" id="STZ01123.1"/>
    </source>
</evidence>
<evidence type="ECO:0000259" key="2">
    <source>
        <dbReference type="Pfam" id="PF16747"/>
    </source>
</evidence>
<accession>A0A1V4GLL1</accession>
<evidence type="ECO:0000256" key="1">
    <source>
        <dbReference type="SAM" id="SignalP"/>
    </source>
</evidence>
<keyword evidence="1" id="KW-0732">Signal</keyword>
<dbReference type="Proteomes" id="UP000191025">
    <property type="component" value="Unassembled WGS sequence"/>
</dbReference>
<name>A0A1V4GLL1_MORLA</name>
<dbReference type="Pfam" id="PF16747">
    <property type="entry name" value="Adhesin_E"/>
    <property type="match status" value="1"/>
</dbReference>
<evidence type="ECO:0000313" key="5">
    <source>
        <dbReference type="Proteomes" id="UP000191025"/>
    </source>
</evidence>
<evidence type="ECO:0000313" key="3">
    <source>
        <dbReference type="EMBL" id="OPH33513.1"/>
    </source>
</evidence>
<dbReference type="EMBL" id="UGQC01000001">
    <property type="protein sequence ID" value="STZ01123.1"/>
    <property type="molecule type" value="Genomic_DNA"/>
</dbReference>
<feature type="signal peptide" evidence="1">
    <location>
        <begin position="1"/>
        <end position="19"/>
    </location>
</feature>
<feature type="domain" description="Surface-adhesin protein E-like" evidence="2">
    <location>
        <begin position="45"/>
        <end position="162"/>
    </location>
</feature>
<protein>
    <recommendedName>
        <fullName evidence="2">Surface-adhesin protein E-like domain-containing protein</fullName>
    </recommendedName>
</protein>
<organism evidence="3 5">
    <name type="scientific">Moraxella lacunata</name>
    <dbReference type="NCBI Taxonomy" id="477"/>
    <lineage>
        <taxon>Bacteria</taxon>
        <taxon>Pseudomonadati</taxon>
        <taxon>Pseudomonadota</taxon>
        <taxon>Gammaproteobacteria</taxon>
        <taxon>Moraxellales</taxon>
        <taxon>Moraxellaceae</taxon>
        <taxon>Moraxella</taxon>
    </lineage>
</organism>
<feature type="chain" id="PRO_5044566772" description="Surface-adhesin protein E-like domain-containing protein" evidence="1">
    <location>
        <begin position="20"/>
        <end position="165"/>
    </location>
</feature>
<evidence type="ECO:0000313" key="6">
    <source>
        <dbReference type="Proteomes" id="UP000254107"/>
    </source>
</evidence>